<comment type="caution">
    <text evidence="23">The sequence shown here is derived from an EMBL/GenBank/DDBJ whole genome shotgun (WGS) entry which is preliminary data.</text>
</comment>
<dbReference type="SUPFAM" id="SSF81660">
    <property type="entry name" value="Metal cation-transporting ATPase, ATP-binding domain N"/>
    <property type="match status" value="1"/>
</dbReference>
<feature type="transmembrane region" description="Helical" evidence="19">
    <location>
        <begin position="539"/>
        <end position="559"/>
    </location>
</feature>
<feature type="binding site" evidence="17">
    <location>
        <position position="792"/>
    </location>
    <ligand>
        <name>ATP</name>
        <dbReference type="ChEBI" id="CHEBI:30616"/>
    </ligand>
</feature>
<evidence type="ECO:0000256" key="6">
    <source>
        <dbReference type="ARBA" id="ARBA00022723"/>
    </source>
</evidence>
<evidence type="ECO:0000256" key="3">
    <source>
        <dbReference type="ARBA" id="ARBA00008109"/>
    </source>
</evidence>
<evidence type="ECO:0000256" key="11">
    <source>
        <dbReference type="ARBA" id="ARBA00022989"/>
    </source>
</evidence>
<dbReference type="Proteomes" id="UP001197093">
    <property type="component" value="Unassembled WGS sequence"/>
</dbReference>
<keyword evidence="9 18" id="KW-0460">Magnesium</keyword>
<feature type="binding site" evidence="17">
    <location>
        <position position="758"/>
    </location>
    <ligand>
        <name>ATP</name>
        <dbReference type="ChEBI" id="CHEBI:30616"/>
    </ligand>
</feature>
<proteinExistence type="inferred from homology"/>
<dbReference type="GO" id="GO:0016887">
    <property type="term" value="F:ATP hydrolysis activity"/>
    <property type="evidence" value="ECO:0007669"/>
    <property type="project" value="InterPro"/>
</dbReference>
<evidence type="ECO:0000256" key="17">
    <source>
        <dbReference type="PIRSR" id="PIRSR606539-2"/>
    </source>
</evidence>
<dbReference type="InterPro" id="IPR032631">
    <property type="entry name" value="P-type_ATPase_N"/>
</dbReference>
<evidence type="ECO:0000259" key="21">
    <source>
        <dbReference type="Pfam" id="PF16209"/>
    </source>
</evidence>
<dbReference type="GO" id="GO:0140326">
    <property type="term" value="F:ATPase-coupled intramembrane lipid transporter activity"/>
    <property type="evidence" value="ECO:0007669"/>
    <property type="project" value="UniProtKB-EC"/>
</dbReference>
<evidence type="ECO:0000256" key="1">
    <source>
        <dbReference type="ARBA" id="ARBA00001946"/>
    </source>
</evidence>
<keyword evidence="10 19" id="KW-1278">Translocase</keyword>
<evidence type="ECO:0000259" key="22">
    <source>
        <dbReference type="Pfam" id="PF16212"/>
    </source>
</evidence>
<evidence type="ECO:0000313" key="23">
    <source>
        <dbReference type="EMBL" id="KAG7289495.1"/>
    </source>
</evidence>
<evidence type="ECO:0000256" key="8">
    <source>
        <dbReference type="ARBA" id="ARBA00022840"/>
    </source>
</evidence>
<dbReference type="SFLD" id="SFLDS00003">
    <property type="entry name" value="Haloacid_Dehalogenase"/>
    <property type="match status" value="1"/>
</dbReference>
<dbReference type="Gene3D" id="3.40.50.1000">
    <property type="entry name" value="HAD superfamily/HAD-like"/>
    <property type="match status" value="2"/>
</dbReference>
<comment type="similarity">
    <text evidence="3 19">Belongs to the cation transport ATPase (P-type) (TC 3.A.3) family. Type IV subfamily.</text>
</comment>
<feature type="compositionally biased region" description="Basic and acidic residues" evidence="20">
    <location>
        <begin position="313"/>
        <end position="322"/>
    </location>
</feature>
<evidence type="ECO:0000256" key="13">
    <source>
        <dbReference type="ARBA" id="ARBA00023136"/>
    </source>
</evidence>
<dbReference type="Gene3D" id="1.20.1110.10">
    <property type="entry name" value="Calcium-transporting ATPase, transmembrane domain"/>
    <property type="match status" value="1"/>
</dbReference>
<feature type="compositionally biased region" description="Polar residues" evidence="20">
    <location>
        <begin position="52"/>
        <end position="61"/>
    </location>
</feature>
<dbReference type="EC" id="7.6.2.1" evidence="19"/>
<reference evidence="23" key="1">
    <citation type="submission" date="2023-02" db="EMBL/GenBank/DDBJ databases">
        <authorList>
            <person name="Palmer J.M."/>
        </authorList>
    </citation>
    <scope>NUCLEOTIDE SEQUENCE</scope>
    <source>
        <strain evidence="23">FW57</strain>
    </source>
</reference>
<feature type="region of interest" description="Disordered" evidence="20">
    <location>
        <begin position="1"/>
        <end position="141"/>
    </location>
</feature>
<evidence type="ECO:0000313" key="24">
    <source>
        <dbReference type="Proteomes" id="UP001197093"/>
    </source>
</evidence>
<dbReference type="InterPro" id="IPR001757">
    <property type="entry name" value="P_typ_ATPase"/>
</dbReference>
<dbReference type="InterPro" id="IPR023214">
    <property type="entry name" value="HAD_sf"/>
</dbReference>
<evidence type="ECO:0000256" key="14">
    <source>
        <dbReference type="ARBA" id="ARBA00034036"/>
    </source>
</evidence>
<evidence type="ECO:0000256" key="18">
    <source>
        <dbReference type="PIRSR" id="PIRSR606539-3"/>
    </source>
</evidence>
<feature type="binding site" evidence="17">
    <location>
        <position position="1013"/>
    </location>
    <ligand>
        <name>ATP</name>
        <dbReference type="ChEBI" id="CHEBI:30616"/>
    </ligand>
</feature>
<evidence type="ECO:0000256" key="4">
    <source>
        <dbReference type="ARBA" id="ARBA00022448"/>
    </source>
</evidence>
<feature type="binding site" evidence="17">
    <location>
        <position position="984"/>
    </location>
    <ligand>
        <name>ATP</name>
        <dbReference type="ChEBI" id="CHEBI:30616"/>
    </ligand>
</feature>
<comment type="catalytic activity">
    <reaction evidence="15">
        <text>a 1,2-diacyl-sn-glycero-3-phosphoethanolamine(out) + ATP + H2O = a 1,2-diacyl-sn-glycero-3-phosphoethanolamine(in) + ADP + phosphate + H(+)</text>
        <dbReference type="Rhea" id="RHEA:66132"/>
        <dbReference type="ChEBI" id="CHEBI:15377"/>
        <dbReference type="ChEBI" id="CHEBI:15378"/>
        <dbReference type="ChEBI" id="CHEBI:30616"/>
        <dbReference type="ChEBI" id="CHEBI:43474"/>
        <dbReference type="ChEBI" id="CHEBI:64612"/>
        <dbReference type="ChEBI" id="CHEBI:456216"/>
    </reaction>
    <physiologicalReaction direction="left-to-right" evidence="15">
        <dbReference type="Rhea" id="RHEA:66133"/>
    </physiologicalReaction>
</comment>
<gene>
    <name evidence="23" type="ORF">NEMBOFW57_005866</name>
</gene>
<feature type="transmembrane region" description="Helical" evidence="19">
    <location>
        <begin position="246"/>
        <end position="263"/>
    </location>
</feature>
<feature type="active site" description="4-aspartylphosphate intermediate" evidence="16">
    <location>
        <position position="603"/>
    </location>
</feature>
<dbReference type="AlphaFoldDB" id="A0AAD4EY32"/>
<dbReference type="PRINTS" id="PR00119">
    <property type="entry name" value="CATATPASE"/>
</dbReference>
<dbReference type="Pfam" id="PF16212">
    <property type="entry name" value="PhoLip_ATPase_C"/>
    <property type="match status" value="1"/>
</dbReference>
<feature type="binding site" evidence="18">
    <location>
        <position position="1010"/>
    </location>
    <ligand>
        <name>Mg(2+)</name>
        <dbReference type="ChEBI" id="CHEBI:18420"/>
    </ligand>
</feature>
<dbReference type="Pfam" id="PF16209">
    <property type="entry name" value="PhoLip_ATPase_N"/>
    <property type="match status" value="1"/>
</dbReference>
<keyword evidence="12" id="KW-0445">Lipid transport</keyword>
<feature type="binding site" evidence="18">
    <location>
        <position position="605"/>
    </location>
    <ligand>
        <name>Mg(2+)</name>
        <dbReference type="ChEBI" id="CHEBI:18420"/>
    </ligand>
</feature>
<feature type="compositionally biased region" description="Basic residues" evidence="20">
    <location>
        <begin position="295"/>
        <end position="311"/>
    </location>
</feature>
<dbReference type="SUPFAM" id="SSF56784">
    <property type="entry name" value="HAD-like"/>
    <property type="match status" value="1"/>
</dbReference>
<evidence type="ECO:0000256" key="16">
    <source>
        <dbReference type="PIRSR" id="PIRSR606539-1"/>
    </source>
</evidence>
<feature type="transmembrane region" description="Helical" evidence="19">
    <location>
        <begin position="1237"/>
        <end position="1258"/>
    </location>
</feature>
<dbReference type="EMBL" id="JAHCVI010000002">
    <property type="protein sequence ID" value="KAG7289495.1"/>
    <property type="molecule type" value="Genomic_DNA"/>
</dbReference>
<feature type="binding site" evidence="18">
    <location>
        <position position="1014"/>
    </location>
    <ligand>
        <name>Mg(2+)</name>
        <dbReference type="ChEBI" id="CHEBI:18420"/>
    </ligand>
</feature>
<feature type="binding site" evidence="17">
    <location>
        <position position="821"/>
    </location>
    <ligand>
        <name>ATP</name>
        <dbReference type="ChEBI" id="CHEBI:30616"/>
    </ligand>
</feature>
<dbReference type="GO" id="GO:0005524">
    <property type="term" value="F:ATP binding"/>
    <property type="evidence" value="ECO:0007669"/>
    <property type="project" value="UniProtKB-UniRule"/>
</dbReference>
<feature type="binding site" evidence="17">
    <location>
        <position position="603"/>
    </location>
    <ligand>
        <name>ATP</name>
        <dbReference type="ChEBI" id="CHEBI:30616"/>
    </ligand>
</feature>
<feature type="region of interest" description="Disordered" evidence="20">
    <location>
        <begin position="157"/>
        <end position="181"/>
    </location>
</feature>
<evidence type="ECO:0000256" key="7">
    <source>
        <dbReference type="ARBA" id="ARBA00022741"/>
    </source>
</evidence>
<dbReference type="GO" id="GO:0010008">
    <property type="term" value="C:endosome membrane"/>
    <property type="evidence" value="ECO:0007669"/>
    <property type="project" value="UniProtKB-SubCell"/>
</dbReference>
<keyword evidence="6 18" id="KW-0479">Metal-binding</keyword>
<feature type="binding site" evidence="17">
    <location>
        <position position="902"/>
    </location>
    <ligand>
        <name>ATP</name>
        <dbReference type="ChEBI" id="CHEBI:30616"/>
    </ligand>
</feature>
<dbReference type="FunFam" id="1.20.1110.10:FF:000048">
    <property type="entry name" value="Phospholipid-transporting ATPase"/>
    <property type="match status" value="1"/>
</dbReference>
<comment type="cofactor">
    <cofactor evidence="1 18">
        <name>Mg(2+)</name>
        <dbReference type="ChEBI" id="CHEBI:18420"/>
    </cofactor>
</comment>
<dbReference type="InterPro" id="IPR044492">
    <property type="entry name" value="P_typ_ATPase_HD_dom"/>
</dbReference>
<feature type="transmembrane region" description="Helical" evidence="19">
    <location>
        <begin position="1100"/>
        <end position="1119"/>
    </location>
</feature>
<dbReference type="SFLD" id="SFLDG00002">
    <property type="entry name" value="C1.7:_P-type_atpase_like"/>
    <property type="match status" value="1"/>
</dbReference>
<dbReference type="GO" id="GO:0045332">
    <property type="term" value="P:phospholipid translocation"/>
    <property type="evidence" value="ECO:0007669"/>
    <property type="project" value="TreeGrafter"/>
</dbReference>
<feature type="compositionally biased region" description="Basic and acidic residues" evidence="20">
    <location>
        <begin position="89"/>
        <end position="107"/>
    </location>
</feature>
<feature type="binding site" evidence="17">
    <location>
        <position position="605"/>
    </location>
    <ligand>
        <name>ATP</name>
        <dbReference type="ChEBI" id="CHEBI:30616"/>
    </ligand>
</feature>
<dbReference type="GO" id="GO:0006890">
    <property type="term" value="P:retrograde vesicle-mediated transport, Golgi to endoplasmic reticulum"/>
    <property type="evidence" value="ECO:0007669"/>
    <property type="project" value="TreeGrafter"/>
</dbReference>
<feature type="transmembrane region" description="Helical" evidence="19">
    <location>
        <begin position="514"/>
        <end position="533"/>
    </location>
</feature>
<feature type="binding site" evidence="18">
    <location>
        <position position="603"/>
    </location>
    <ligand>
        <name>Mg(2+)</name>
        <dbReference type="ChEBI" id="CHEBI:18420"/>
    </ligand>
</feature>
<accession>A0AAD4EY32</accession>
<feature type="binding site" evidence="17">
    <location>
        <position position="904"/>
    </location>
    <ligand>
        <name>ATP</name>
        <dbReference type="ChEBI" id="CHEBI:30616"/>
    </ligand>
</feature>
<feature type="binding site" evidence="17">
    <location>
        <position position="714"/>
    </location>
    <ligand>
        <name>ATP</name>
        <dbReference type="ChEBI" id="CHEBI:30616"/>
    </ligand>
</feature>
<dbReference type="GO" id="GO:0005802">
    <property type="term" value="C:trans-Golgi network"/>
    <property type="evidence" value="ECO:0007669"/>
    <property type="project" value="TreeGrafter"/>
</dbReference>
<feature type="compositionally biased region" description="Pro residues" evidence="20">
    <location>
        <begin position="1"/>
        <end position="15"/>
    </location>
</feature>
<evidence type="ECO:0000256" key="10">
    <source>
        <dbReference type="ARBA" id="ARBA00022967"/>
    </source>
</evidence>
<dbReference type="Gene3D" id="2.70.150.10">
    <property type="entry name" value="Calcium-transporting ATPase, cytoplasmic transduction domain A"/>
    <property type="match status" value="1"/>
</dbReference>
<dbReference type="InterPro" id="IPR018303">
    <property type="entry name" value="ATPase_P-typ_P_site"/>
</dbReference>
<evidence type="ECO:0000256" key="2">
    <source>
        <dbReference type="ARBA" id="ARBA00004337"/>
    </source>
</evidence>
<dbReference type="NCBIfam" id="TIGR01652">
    <property type="entry name" value="ATPase-Plipid"/>
    <property type="match status" value="1"/>
</dbReference>
<feature type="binding site" evidence="17">
    <location>
        <position position="990"/>
    </location>
    <ligand>
        <name>ATP</name>
        <dbReference type="ChEBI" id="CHEBI:30616"/>
    </ligand>
</feature>
<dbReference type="SFLD" id="SFLDF00027">
    <property type="entry name" value="p-type_atpase"/>
    <property type="match status" value="1"/>
</dbReference>
<evidence type="ECO:0000256" key="5">
    <source>
        <dbReference type="ARBA" id="ARBA00022692"/>
    </source>
</evidence>
<dbReference type="GO" id="GO:0006897">
    <property type="term" value="P:endocytosis"/>
    <property type="evidence" value="ECO:0007669"/>
    <property type="project" value="TreeGrafter"/>
</dbReference>
<keyword evidence="4" id="KW-0813">Transport</keyword>
<feature type="transmembrane region" description="Helical" evidence="19">
    <location>
        <begin position="1203"/>
        <end position="1225"/>
    </location>
</feature>
<feature type="compositionally biased region" description="Acidic residues" evidence="20">
    <location>
        <begin position="16"/>
        <end position="34"/>
    </location>
</feature>
<comment type="catalytic activity">
    <reaction evidence="14 19">
        <text>ATP + H2O + phospholipidSide 1 = ADP + phosphate + phospholipidSide 2.</text>
        <dbReference type="EC" id="7.6.2.1"/>
    </reaction>
</comment>
<evidence type="ECO:0000256" key="15">
    <source>
        <dbReference type="ARBA" id="ARBA00049128"/>
    </source>
</evidence>
<dbReference type="InterPro" id="IPR036412">
    <property type="entry name" value="HAD-like_sf"/>
</dbReference>
<feature type="binding site" evidence="17">
    <location>
        <position position="903"/>
    </location>
    <ligand>
        <name>ATP</name>
        <dbReference type="ChEBI" id="CHEBI:30616"/>
    </ligand>
</feature>
<dbReference type="InterPro" id="IPR023299">
    <property type="entry name" value="ATPase_P-typ_cyto_dom_N"/>
</dbReference>
<keyword evidence="24" id="KW-1185">Reference proteome</keyword>
<dbReference type="Gene3D" id="3.40.1110.10">
    <property type="entry name" value="Calcium-transporting ATPase, cytoplasmic domain N"/>
    <property type="match status" value="1"/>
</dbReference>
<keyword evidence="13 19" id="KW-0472">Membrane</keyword>
<feature type="compositionally biased region" description="Acidic residues" evidence="20">
    <location>
        <begin position="169"/>
        <end position="178"/>
    </location>
</feature>
<feature type="transmembrane region" description="Helical" evidence="19">
    <location>
        <begin position="1067"/>
        <end position="1088"/>
    </location>
</feature>
<evidence type="ECO:0000256" key="19">
    <source>
        <dbReference type="RuleBase" id="RU362033"/>
    </source>
</evidence>
<dbReference type="FunFam" id="3.40.50.1000:FF:000009">
    <property type="entry name" value="Phospholipid-transporting ATPase"/>
    <property type="match status" value="1"/>
</dbReference>
<keyword evidence="7 17" id="KW-0547">Nucleotide-binding</keyword>
<dbReference type="InterPro" id="IPR032630">
    <property type="entry name" value="P_typ_ATPase_c"/>
</dbReference>
<feature type="region of interest" description="Disordered" evidence="20">
    <location>
        <begin position="272"/>
        <end position="383"/>
    </location>
</feature>
<evidence type="ECO:0000256" key="12">
    <source>
        <dbReference type="ARBA" id="ARBA00023055"/>
    </source>
</evidence>
<keyword evidence="5 19" id="KW-0812">Transmembrane</keyword>
<feature type="compositionally biased region" description="Basic residues" evidence="20">
    <location>
        <begin position="128"/>
        <end position="139"/>
    </location>
</feature>
<protein>
    <recommendedName>
        <fullName evidence="19">Phospholipid-transporting ATPase</fullName>
        <ecNumber evidence="19">7.6.2.1</ecNumber>
    </recommendedName>
</protein>
<feature type="binding site" evidence="17">
    <location>
        <position position="604"/>
    </location>
    <ligand>
        <name>ATP</name>
        <dbReference type="ChEBI" id="CHEBI:30616"/>
    </ligand>
</feature>
<feature type="binding site" evidence="17">
    <location>
        <position position="1014"/>
    </location>
    <ligand>
        <name>ATP</name>
        <dbReference type="ChEBI" id="CHEBI:30616"/>
    </ligand>
</feature>
<feature type="domain" description="P-type ATPase N-terminal" evidence="21">
    <location>
        <begin position="190"/>
        <end position="241"/>
    </location>
</feature>
<organism evidence="23 24">
    <name type="scientific">Staphylotrichum longicolle</name>
    <dbReference type="NCBI Taxonomy" id="669026"/>
    <lineage>
        <taxon>Eukaryota</taxon>
        <taxon>Fungi</taxon>
        <taxon>Dikarya</taxon>
        <taxon>Ascomycota</taxon>
        <taxon>Pezizomycotina</taxon>
        <taxon>Sordariomycetes</taxon>
        <taxon>Sordariomycetidae</taxon>
        <taxon>Sordariales</taxon>
        <taxon>Chaetomiaceae</taxon>
        <taxon>Staphylotrichum</taxon>
    </lineage>
</organism>
<evidence type="ECO:0000256" key="20">
    <source>
        <dbReference type="SAM" id="MobiDB-lite"/>
    </source>
</evidence>
<feature type="transmembrane region" description="Helical" evidence="19">
    <location>
        <begin position="1178"/>
        <end position="1196"/>
    </location>
</feature>
<dbReference type="PANTHER" id="PTHR24092:SF5">
    <property type="entry name" value="PHOSPHOLIPID-TRANSPORTING ATPASE"/>
    <property type="match status" value="1"/>
</dbReference>
<evidence type="ECO:0000256" key="9">
    <source>
        <dbReference type="ARBA" id="ARBA00022842"/>
    </source>
</evidence>
<dbReference type="GO" id="GO:0005886">
    <property type="term" value="C:plasma membrane"/>
    <property type="evidence" value="ECO:0007669"/>
    <property type="project" value="TreeGrafter"/>
</dbReference>
<dbReference type="PANTHER" id="PTHR24092">
    <property type="entry name" value="PROBABLE PHOSPHOLIPID-TRANSPORTING ATPASE"/>
    <property type="match status" value="1"/>
</dbReference>
<feature type="transmembrane region" description="Helical" evidence="19">
    <location>
        <begin position="1144"/>
        <end position="1166"/>
    </location>
</feature>
<comment type="subcellular location">
    <subcellularLocation>
        <location evidence="2">Endosome membrane</location>
        <topology evidence="2">Multi-pass membrane protein</topology>
    </subcellularLocation>
    <subcellularLocation>
        <location evidence="19">Membrane</location>
        <topology evidence="19">Multi-pass membrane protein</topology>
    </subcellularLocation>
</comment>
<dbReference type="FunFam" id="3.40.1110.10:FF:000067">
    <property type="entry name" value="Phospholipid-transporting ATPase"/>
    <property type="match status" value="1"/>
</dbReference>
<dbReference type="InterPro" id="IPR006539">
    <property type="entry name" value="P-type_ATPase_IV"/>
</dbReference>
<dbReference type="SUPFAM" id="SSF81665">
    <property type="entry name" value="Calcium ATPase, transmembrane domain M"/>
    <property type="match status" value="1"/>
</dbReference>
<dbReference type="InterPro" id="IPR023298">
    <property type="entry name" value="ATPase_P-typ_TM_dom_sf"/>
</dbReference>
<dbReference type="GO" id="GO:0000287">
    <property type="term" value="F:magnesium ion binding"/>
    <property type="evidence" value="ECO:0007669"/>
    <property type="project" value="UniProtKB-UniRule"/>
</dbReference>
<sequence length="1273" mass="140394">MPPSTSFPPAKPPDSPVDDDSDSDLDLDLEELDPQPDSGIEQSKRRGLLGQTRDTTATTEQRAPRIALRTLRMGGLRRGAKRNGYGELGRSHPGGDEDTEGLLRDGDGGNPRYSDASAGGEDDAPLLSHHRRSSSKRRGSFASDTLRRVGLRLPSFMSTAGADQGNQETELDKEEDDPSSSRLVAVGSSQSTRFPPNSVSNAKYTAWNFLPITLYNEFSFFFNMYFLLVALSQAIPALRIGYLSTYVAPLAFVLVITLGKEAYDDIERRRRDNEANSEEYTVLHFDDPENGARGSRPKKNMKSSHARRGSKRYVSERDRLSDIQEEEEQTEGDGPAHRPSWVVSEVSKKSRDLKSATSGAEQAVEDDQGPAEGSSNGETFIRTDQLDGETDWKLRLASPLSQNLATEDLVRLRVTGGKPDKKVNEFVGSLELLSSRQDAMTTTAFPEEDDGLSKAATSLSIDNTAWANTVIASHATTLAVIVYTGPQTRSALSTSPSRSKTGLLEYEINSLTKILCFLTLAISIILVALEGFSNTKGSIWYVKIMRFLVLFSTIVPISLRVNLDMGKSVYSWFIQRDPGMPGAVVRTSTIPEDLGRIEYLLSDKTGTLTQNEMDMRKIHVGTVSYANDAMDEVSAYVRQGLHLSPSAGNQTLVTPSTSVSSAANVGATRTRREIGSRVRDVVLALALCHNVTPTTEEDEDGRMVTSYQASSPDEIAIVRWTESVGLRLASRDRKSMLLESTETGRAAVKVRILDIFPFTSEGKRMGIIVQFYEKLQPGVPSLDSGEIWFYQKGADTVMGSIVAANDWLDEETANMAREGLRTLVVGRKRLSAAEYHEFSASYQEASLAISGRDAGMQAVVSRYLEHDLELLGVTGVEDKLQKDVKPSLELLRNAGIKIWMLTGDKVETARCVAVSSKLVARGQYIHTVAKLRRKDAAQENLDLLRSKTDSCLLIDGESLSMYLTHFRTDFISVAVLLPTVVACRCSPTQKAEVAKLIKEYTKKRVCCIGDGGNDVSMIQAADVGVGIVGKEGRQASLAADFSIEQFFHLTKLLVWHGRNSYKRSAKLAQFVIHRGLIIAVCQTMYSIALKFEPEGLYKDWLMVGYATVYTAMPVLSLVLDKDVDEELANLYPELYKELTSGRSLSYRTFFVWVFVSVYQGCLIQGLSQVLTEVDGPRMVAVSYTVLVLNELLMVAIEITTWHWVMVVSILGTFLLFVGSIPFLGGYFDLAFLMTVGFYWRVAAIGAMSLIPTYAAKVIQRTMKPPSYRKVQGI</sequence>
<dbReference type="PROSITE" id="PS00154">
    <property type="entry name" value="ATPASE_E1_E2"/>
    <property type="match status" value="1"/>
</dbReference>
<dbReference type="NCBIfam" id="TIGR01494">
    <property type="entry name" value="ATPase_P-type"/>
    <property type="match status" value="2"/>
</dbReference>
<keyword evidence="8 17" id="KW-0067">ATP-binding</keyword>
<name>A0AAD4EY32_9PEZI</name>
<keyword evidence="11 19" id="KW-1133">Transmembrane helix</keyword>
<feature type="domain" description="P-type ATPase C-terminal" evidence="22">
    <location>
        <begin position="1037"/>
        <end position="1264"/>
    </location>
</feature>